<evidence type="ECO:0000256" key="5">
    <source>
        <dbReference type="SAM" id="MobiDB-lite"/>
    </source>
</evidence>
<keyword evidence="2" id="KW-0479">Metal-binding</keyword>
<proteinExistence type="predicted"/>
<keyword evidence="4" id="KW-0862">Zinc</keyword>
<dbReference type="GO" id="GO:0016787">
    <property type="term" value="F:hydrolase activity"/>
    <property type="evidence" value="ECO:0007669"/>
    <property type="project" value="UniProtKB-KW"/>
</dbReference>
<name>A0A7S3C5Z5_9CHLO</name>
<sequence>MAVDKTAHALWKDAVEDSRREAAKNDQSSSSFSGMVNGEKAQISPRKTNPRNADEAARANEGLYFRQLLPGRDFAKPENATTPIESLLFNVAVKMQNCVYLVGDTASRTCVCVDGCWDVASVEEAARKDGMEIVAVLASHNHFDHIGGTPPAPFEGLGVKIPGLLELLAEDPNRVGYVHEVEVTEAVERIGLEDAERLLSVRDGSKIKVGQKVVLEVIHTPGHTRGSCCVLVTLGGADEMLLSGDTIFPGSHGRCDLEESEPESLFSSDGVRRVAELQDDLRIYPGHTYGGRHTTVGREREAGMLAQVRPRSNI</sequence>
<dbReference type="AlphaFoldDB" id="A0A7S3C5Z5"/>
<dbReference type="InterPro" id="IPR001279">
    <property type="entry name" value="Metallo-B-lactamas"/>
</dbReference>
<evidence type="ECO:0000256" key="1">
    <source>
        <dbReference type="ARBA" id="ARBA00001947"/>
    </source>
</evidence>
<evidence type="ECO:0000256" key="4">
    <source>
        <dbReference type="ARBA" id="ARBA00022833"/>
    </source>
</evidence>
<feature type="region of interest" description="Disordered" evidence="5">
    <location>
        <begin position="14"/>
        <end position="54"/>
    </location>
</feature>
<keyword evidence="3" id="KW-0378">Hydrolase</keyword>
<dbReference type="SUPFAM" id="SSF56281">
    <property type="entry name" value="Metallo-hydrolase/oxidoreductase"/>
    <property type="match status" value="1"/>
</dbReference>
<protein>
    <recommendedName>
        <fullName evidence="6">Metallo-beta-lactamase domain-containing protein</fullName>
    </recommendedName>
</protein>
<evidence type="ECO:0000313" key="7">
    <source>
        <dbReference type="EMBL" id="CAE0187154.1"/>
    </source>
</evidence>
<reference evidence="7" key="1">
    <citation type="submission" date="2021-01" db="EMBL/GenBank/DDBJ databases">
        <authorList>
            <person name="Corre E."/>
            <person name="Pelletier E."/>
            <person name="Niang G."/>
            <person name="Scheremetjew M."/>
            <person name="Finn R."/>
            <person name="Kale V."/>
            <person name="Holt S."/>
            <person name="Cochrane G."/>
            <person name="Meng A."/>
            <person name="Brown T."/>
            <person name="Cohen L."/>
        </authorList>
    </citation>
    <scope>NUCLEOTIDE SEQUENCE</scope>
    <source>
        <strain evidence="7">RCC1871</strain>
    </source>
</reference>
<dbReference type="EMBL" id="HBHZ01000271">
    <property type="protein sequence ID" value="CAE0187154.1"/>
    <property type="molecule type" value="Transcribed_RNA"/>
</dbReference>
<dbReference type="Pfam" id="PF00753">
    <property type="entry name" value="Lactamase_B"/>
    <property type="match status" value="1"/>
</dbReference>
<accession>A0A7S3C5Z5</accession>
<organism evidence="7">
    <name type="scientific">Chloropicon roscoffensis</name>
    <dbReference type="NCBI Taxonomy" id="1461544"/>
    <lineage>
        <taxon>Eukaryota</taxon>
        <taxon>Viridiplantae</taxon>
        <taxon>Chlorophyta</taxon>
        <taxon>Chloropicophyceae</taxon>
        <taxon>Chloropicales</taxon>
        <taxon>Chloropicaceae</taxon>
        <taxon>Chloropicon</taxon>
    </lineage>
</organism>
<feature type="compositionally biased region" description="Polar residues" evidence="5">
    <location>
        <begin position="25"/>
        <end position="34"/>
    </location>
</feature>
<evidence type="ECO:0000256" key="3">
    <source>
        <dbReference type="ARBA" id="ARBA00022801"/>
    </source>
</evidence>
<dbReference type="InterPro" id="IPR036866">
    <property type="entry name" value="RibonucZ/Hydroxyglut_hydro"/>
</dbReference>
<evidence type="ECO:0000256" key="2">
    <source>
        <dbReference type="ARBA" id="ARBA00022723"/>
    </source>
</evidence>
<evidence type="ECO:0000259" key="6">
    <source>
        <dbReference type="SMART" id="SM00849"/>
    </source>
</evidence>
<dbReference type="GO" id="GO:0046872">
    <property type="term" value="F:metal ion binding"/>
    <property type="evidence" value="ECO:0007669"/>
    <property type="project" value="UniProtKB-KW"/>
</dbReference>
<gene>
    <name evidence="7" type="ORF">CROS1456_LOCUS220</name>
</gene>
<feature type="compositionally biased region" description="Basic and acidic residues" evidence="5">
    <location>
        <begin position="14"/>
        <end position="24"/>
    </location>
</feature>
<dbReference type="Gene3D" id="3.60.15.10">
    <property type="entry name" value="Ribonuclease Z/Hydroxyacylglutathione hydrolase-like"/>
    <property type="match status" value="1"/>
</dbReference>
<feature type="domain" description="Metallo-beta-lactamase" evidence="6">
    <location>
        <begin position="95"/>
        <end position="287"/>
    </location>
</feature>
<dbReference type="InterPro" id="IPR051453">
    <property type="entry name" value="MBL_Glyoxalase_II"/>
</dbReference>
<comment type="cofactor">
    <cofactor evidence="1">
        <name>Zn(2+)</name>
        <dbReference type="ChEBI" id="CHEBI:29105"/>
    </cofactor>
</comment>
<dbReference type="PANTHER" id="PTHR46233:SF3">
    <property type="entry name" value="HYDROXYACYLGLUTATHIONE HYDROLASE GLOC"/>
    <property type="match status" value="1"/>
</dbReference>
<dbReference type="SMART" id="SM00849">
    <property type="entry name" value="Lactamase_B"/>
    <property type="match status" value="1"/>
</dbReference>
<dbReference type="PANTHER" id="PTHR46233">
    <property type="entry name" value="HYDROXYACYLGLUTATHIONE HYDROLASE GLOC"/>
    <property type="match status" value="1"/>
</dbReference>